<dbReference type="Pfam" id="PF13083">
    <property type="entry name" value="KH_KhpA-B"/>
    <property type="match status" value="1"/>
</dbReference>
<keyword evidence="2 6" id="KW-0694">RNA-binding</keyword>
<dbReference type="GO" id="GO:0008360">
    <property type="term" value="P:regulation of cell shape"/>
    <property type="evidence" value="ECO:0007669"/>
    <property type="project" value="UniProtKB-KW"/>
</dbReference>
<evidence type="ECO:0000256" key="1">
    <source>
        <dbReference type="ARBA" id="ARBA00022490"/>
    </source>
</evidence>
<keyword evidence="1 6" id="KW-0963">Cytoplasm</keyword>
<evidence type="ECO:0000313" key="9">
    <source>
        <dbReference type="EMBL" id="KRK93030.1"/>
    </source>
</evidence>
<dbReference type="CDD" id="cd02414">
    <property type="entry name" value="KH-II_Jag"/>
    <property type="match status" value="1"/>
</dbReference>
<dbReference type="HAMAP" id="MF_00867">
    <property type="entry name" value="KhpB"/>
    <property type="match status" value="1"/>
</dbReference>
<comment type="function">
    <text evidence="6">A probable RNA chaperone. Forms a complex with KhpA which binds to cellular RNA and controls its expression. Plays a role in peptidoglycan (PG) homeostasis and cell length regulation.</text>
</comment>
<dbReference type="InterPro" id="IPR034079">
    <property type="entry name" value="R3H_KhpB"/>
</dbReference>
<dbReference type="GO" id="GO:0005737">
    <property type="term" value="C:cytoplasm"/>
    <property type="evidence" value="ECO:0007669"/>
    <property type="project" value="UniProtKB-SubCell"/>
</dbReference>
<evidence type="ECO:0000259" key="8">
    <source>
        <dbReference type="PROSITE" id="PS51061"/>
    </source>
</evidence>
<dbReference type="GO" id="GO:0071555">
    <property type="term" value="P:cell wall organization"/>
    <property type="evidence" value="ECO:0007669"/>
    <property type="project" value="UniProtKB-KW"/>
</dbReference>
<dbReference type="SMART" id="SM00393">
    <property type="entry name" value="R3H"/>
    <property type="match status" value="1"/>
</dbReference>
<dbReference type="Pfam" id="PF14804">
    <property type="entry name" value="Jag_N"/>
    <property type="match status" value="1"/>
</dbReference>
<evidence type="ECO:0000256" key="4">
    <source>
        <dbReference type="ARBA" id="ARBA00023186"/>
    </source>
</evidence>
<evidence type="ECO:0000256" key="7">
    <source>
        <dbReference type="SAM" id="MobiDB-lite"/>
    </source>
</evidence>
<comment type="subcellular location">
    <subcellularLocation>
        <location evidence="6">Cytoplasm</location>
    </subcellularLocation>
</comment>
<dbReference type="InterPro" id="IPR032782">
    <property type="entry name" value="KhpB_N"/>
</dbReference>
<feature type="region of interest" description="Disordered" evidence="7">
    <location>
        <begin position="63"/>
        <end position="100"/>
    </location>
</feature>
<dbReference type="InterPro" id="IPR038008">
    <property type="entry name" value="Jag_KH"/>
</dbReference>
<protein>
    <recommendedName>
        <fullName evidence="6">RNA-binding protein KhpB</fullName>
    </recommendedName>
    <alternativeName>
        <fullName evidence="6">RNA-binding protein EloR</fullName>
    </alternativeName>
</protein>
<dbReference type="PROSITE" id="PS51061">
    <property type="entry name" value="R3H"/>
    <property type="match status" value="1"/>
</dbReference>
<keyword evidence="3 6" id="KW-0133">Cell shape</keyword>
<organism evidence="9 10">
    <name type="scientific">Latilactobacillus curvatus JCM 1096 = DSM 20019</name>
    <dbReference type="NCBI Taxonomy" id="1293592"/>
    <lineage>
        <taxon>Bacteria</taxon>
        <taxon>Bacillati</taxon>
        <taxon>Bacillota</taxon>
        <taxon>Bacilli</taxon>
        <taxon>Lactobacillales</taxon>
        <taxon>Lactobacillaceae</taxon>
        <taxon>Latilactobacillus</taxon>
    </lineage>
</organism>
<comment type="similarity">
    <text evidence="6">Belongs to the KhpB RNA-binding protein family.</text>
</comment>
<evidence type="ECO:0000256" key="3">
    <source>
        <dbReference type="ARBA" id="ARBA00022960"/>
    </source>
</evidence>
<dbReference type="InterPro" id="IPR001374">
    <property type="entry name" value="R3H_dom"/>
</dbReference>
<dbReference type="NCBIfam" id="NF041568">
    <property type="entry name" value="Jag_EloR"/>
    <property type="match status" value="1"/>
</dbReference>
<dbReference type="EMBL" id="AZDL01000010">
    <property type="protein sequence ID" value="KRK93030.1"/>
    <property type="molecule type" value="Genomic_DNA"/>
</dbReference>
<dbReference type="GO" id="GO:0009252">
    <property type="term" value="P:peptidoglycan biosynthetic process"/>
    <property type="evidence" value="ECO:0007669"/>
    <property type="project" value="UniProtKB-UniRule"/>
</dbReference>
<proteinExistence type="inferred from homology"/>
<sequence>MTKLIGGFEMPTYEGSDIQAAVNEGLQAMHLTREEVSVDVLEAGKKGFLGFGRRLAVVRLTPNEQPSQVKQSAPAPVQELVEPTPTDNLTSTPQKRKSGVETEAELSAYLEAITAQIGTPVSIHVTHDHRSTTYHLKTDKEGLLIGKHGKTINALQYLAQTYFDHHMKGKQTIILEVGDYRQRRAAIVSHLADKAAREVVATGKPVFLEPMPAFERKIVHGHLATNHHVQTHSEGQGNRRSIVVELARTF</sequence>
<gene>
    <name evidence="6" type="primary">khpB</name>
    <name evidence="6" type="synonym">eloR</name>
    <name evidence="9" type="ORF">FC08_GL000052</name>
</gene>
<accession>A0AAJ0PD47</accession>
<dbReference type="AlphaFoldDB" id="A0AAJ0PD47"/>
<dbReference type="CDD" id="cd02644">
    <property type="entry name" value="R3H_jag"/>
    <property type="match status" value="1"/>
</dbReference>
<dbReference type="SMART" id="SM01245">
    <property type="entry name" value="Jag_N"/>
    <property type="match status" value="1"/>
</dbReference>
<evidence type="ECO:0000256" key="2">
    <source>
        <dbReference type="ARBA" id="ARBA00022884"/>
    </source>
</evidence>
<dbReference type="InterPro" id="IPR015946">
    <property type="entry name" value="KH_dom-like_a/b"/>
</dbReference>
<evidence type="ECO:0000256" key="6">
    <source>
        <dbReference type="HAMAP-Rule" id="MF_00867"/>
    </source>
</evidence>
<dbReference type="InterPro" id="IPR036867">
    <property type="entry name" value="R3H_dom_sf"/>
</dbReference>
<evidence type="ECO:0000313" key="10">
    <source>
        <dbReference type="Proteomes" id="UP000050828"/>
    </source>
</evidence>
<keyword evidence="5 6" id="KW-0961">Cell wall biogenesis/degradation</keyword>
<evidence type="ECO:0000256" key="5">
    <source>
        <dbReference type="ARBA" id="ARBA00023316"/>
    </source>
</evidence>
<name>A0AAJ0PD47_LATCU</name>
<dbReference type="InterPro" id="IPR039247">
    <property type="entry name" value="KhpB"/>
</dbReference>
<dbReference type="Pfam" id="PF01424">
    <property type="entry name" value="R3H"/>
    <property type="match status" value="1"/>
</dbReference>
<keyword evidence="4 6" id="KW-0143">Chaperone</keyword>
<comment type="caution">
    <text evidence="9">The sequence shown here is derived from an EMBL/GenBank/DDBJ whole genome shotgun (WGS) entry which is preliminary data.</text>
</comment>
<dbReference type="Proteomes" id="UP000050828">
    <property type="component" value="Unassembled WGS sequence"/>
</dbReference>
<dbReference type="SUPFAM" id="SSF82708">
    <property type="entry name" value="R3H domain"/>
    <property type="match status" value="1"/>
</dbReference>
<comment type="subunit">
    <text evidence="6">Forms a complex with KhpA.</text>
</comment>
<dbReference type="PANTHER" id="PTHR35800">
    <property type="entry name" value="PROTEIN JAG"/>
    <property type="match status" value="1"/>
</dbReference>
<dbReference type="GO" id="GO:0003723">
    <property type="term" value="F:RNA binding"/>
    <property type="evidence" value="ECO:0007669"/>
    <property type="project" value="UniProtKB-UniRule"/>
</dbReference>
<comment type="caution">
    <text evidence="6">Lacks conserved residue(s) required for the propagation of feature annotation.</text>
</comment>
<dbReference type="Gene3D" id="3.30.30.80">
    <property type="entry name" value="probable RNA-binding protein from clostridium symbiosum atcc 14940"/>
    <property type="match status" value="1"/>
</dbReference>
<dbReference type="Gene3D" id="3.30.300.20">
    <property type="match status" value="1"/>
</dbReference>
<dbReference type="Gene3D" id="3.30.1370.50">
    <property type="entry name" value="R3H-like domain"/>
    <property type="match status" value="1"/>
</dbReference>
<reference evidence="9 10" key="1">
    <citation type="journal article" date="2015" name="Genome Announc.">
        <title>Expanding the biotechnology potential of lactobacilli through comparative genomics of 213 strains and associated genera.</title>
        <authorList>
            <person name="Sun Z."/>
            <person name="Harris H.M."/>
            <person name="McCann A."/>
            <person name="Guo C."/>
            <person name="Argimon S."/>
            <person name="Zhang W."/>
            <person name="Yang X."/>
            <person name="Jeffery I.B."/>
            <person name="Cooney J.C."/>
            <person name="Kagawa T.F."/>
            <person name="Liu W."/>
            <person name="Song Y."/>
            <person name="Salvetti E."/>
            <person name="Wrobel A."/>
            <person name="Rasinkangas P."/>
            <person name="Parkhill J."/>
            <person name="Rea M.C."/>
            <person name="O'Sullivan O."/>
            <person name="Ritari J."/>
            <person name="Douillard F.P."/>
            <person name="Paul Ross R."/>
            <person name="Yang R."/>
            <person name="Briner A.E."/>
            <person name="Felis G.E."/>
            <person name="de Vos W.M."/>
            <person name="Barrangou R."/>
            <person name="Klaenhammer T.R."/>
            <person name="Caufield P.W."/>
            <person name="Cui Y."/>
            <person name="Zhang H."/>
            <person name="O'Toole P.W."/>
        </authorList>
    </citation>
    <scope>NUCLEOTIDE SEQUENCE [LARGE SCALE GENOMIC DNA]</scope>
    <source>
        <strain evidence="9 10">DSM 20019</strain>
    </source>
</reference>
<feature type="domain" description="R3H" evidence="8">
    <location>
        <begin position="182"/>
        <end position="248"/>
    </location>
</feature>
<comment type="domain">
    <text evidence="6">Has an N-terminal Jag-N domain and 2 RNA-binding domains (KH and R3H).</text>
</comment>
<dbReference type="PANTHER" id="PTHR35800:SF1">
    <property type="entry name" value="RNA-BINDING PROTEIN KHPB"/>
    <property type="match status" value="1"/>
</dbReference>
<dbReference type="InterPro" id="IPR038247">
    <property type="entry name" value="Jag_N_dom_sf"/>
</dbReference>